<dbReference type="PRINTS" id="PR00260">
    <property type="entry name" value="CHEMTRNSDUCR"/>
</dbReference>
<dbReference type="GO" id="GO:0007165">
    <property type="term" value="P:signal transduction"/>
    <property type="evidence" value="ECO:0007669"/>
    <property type="project" value="UniProtKB-KW"/>
</dbReference>
<evidence type="ECO:0000256" key="1">
    <source>
        <dbReference type="ARBA" id="ARBA00004370"/>
    </source>
</evidence>
<keyword evidence="2" id="KW-0488">Methylation</keyword>
<feature type="region of interest" description="Disordered" evidence="5">
    <location>
        <begin position="544"/>
        <end position="576"/>
    </location>
</feature>
<dbReference type="InterPro" id="IPR004089">
    <property type="entry name" value="MCPsignal_dom"/>
</dbReference>
<keyword evidence="9" id="KW-1185">Reference proteome</keyword>
<dbReference type="GO" id="GO:0006935">
    <property type="term" value="P:chemotaxis"/>
    <property type="evidence" value="ECO:0007669"/>
    <property type="project" value="InterPro"/>
</dbReference>
<evidence type="ECO:0000256" key="2">
    <source>
        <dbReference type="ARBA" id="ARBA00022481"/>
    </source>
</evidence>
<sequence>MKIGTRLAIGFGAVFALMIGLTTLATGRVSSIDRMLTTISDVNGVKQRHAINFRGSVHDRSIAARDIVLAPDDAALQAELAKVATLSAAYAKSAGPMDAIFAQAGDVKPEERAALAAIKENENRTVALLDRIIALRKAGDIAGATTVLQAQAAPAFLGWLASINVMIDLEEKMSQEQAAGARSVAGSFLVFMVVLCAAAIAVGMFAAWRISRALLKELGGEPAYAVGIVGSIAAGNLAVAIDTRPGDTTSLLHAMRVMRDSLVDIIAQVRSGSQTIAQASAEIAAGNLDLSGRTEQQAGTLEETAASMEQLTSAVKQNSEHARQANQMALSASEVAVKGGAIVERVVDTMASINDSSKKIVDIIGVIDGIAFQTNILALNAAVEAARAGEQGRGFAVVASEVRSLAQRSATAAKEIKTLIGDSVDKVEAGAKLVDDAGETMQEIVSSVRRVTDIMSEISAASHEQTAGIEQVNQAIGTMDAVTQQNAALVEQAAAAADALEHQAGHLAGIVSVFRIDGGAQAALPVPKQQVFAKAPARIALPASRRPAVPPAAKASAAKAPVKQKALASNEEWEEF</sequence>
<dbReference type="PANTHER" id="PTHR43531:SF14">
    <property type="entry name" value="METHYL-ACCEPTING CHEMOTAXIS PROTEIN I-RELATED"/>
    <property type="match status" value="1"/>
</dbReference>
<accession>A0A562RG56</accession>
<dbReference type="InterPro" id="IPR047347">
    <property type="entry name" value="YvaQ-like_sensor"/>
</dbReference>
<dbReference type="SMART" id="SM00283">
    <property type="entry name" value="MA"/>
    <property type="match status" value="1"/>
</dbReference>
<dbReference type="GO" id="GO:0005886">
    <property type="term" value="C:plasma membrane"/>
    <property type="evidence" value="ECO:0007669"/>
    <property type="project" value="TreeGrafter"/>
</dbReference>
<dbReference type="Pfam" id="PF00015">
    <property type="entry name" value="MCPsignal"/>
    <property type="match status" value="1"/>
</dbReference>
<gene>
    <name evidence="8" type="ORF">IP91_01523</name>
</gene>
<comment type="similarity">
    <text evidence="3">Belongs to the methyl-accepting chemotaxis (MCP) protein family.</text>
</comment>
<dbReference type="FunFam" id="1.10.287.950:FF:000001">
    <property type="entry name" value="Methyl-accepting chemotaxis sensory transducer"/>
    <property type="match status" value="1"/>
</dbReference>
<evidence type="ECO:0000256" key="6">
    <source>
        <dbReference type="SAM" id="Phobius"/>
    </source>
</evidence>
<feature type="domain" description="Methyl-accepting transducer" evidence="7">
    <location>
        <begin position="272"/>
        <end position="501"/>
    </location>
</feature>
<dbReference type="Gene3D" id="1.10.287.950">
    <property type="entry name" value="Methyl-accepting chemotaxis protein"/>
    <property type="match status" value="1"/>
</dbReference>
<evidence type="ECO:0000313" key="9">
    <source>
        <dbReference type="Proteomes" id="UP000318431"/>
    </source>
</evidence>
<dbReference type="InterPro" id="IPR004090">
    <property type="entry name" value="Chemotax_Me-accpt_rcpt"/>
</dbReference>
<dbReference type="Pfam" id="PF12729">
    <property type="entry name" value="4HB_MCP_1"/>
    <property type="match status" value="1"/>
</dbReference>
<dbReference type="EMBL" id="VLLB01000002">
    <property type="protein sequence ID" value="TWI67410.1"/>
    <property type="molecule type" value="Genomic_DNA"/>
</dbReference>
<evidence type="ECO:0000313" key="8">
    <source>
        <dbReference type="EMBL" id="TWI67410.1"/>
    </source>
</evidence>
<dbReference type="CDD" id="cd19411">
    <property type="entry name" value="MCP2201-like_sensor"/>
    <property type="match status" value="1"/>
</dbReference>
<dbReference type="SUPFAM" id="SSF58104">
    <property type="entry name" value="Methyl-accepting chemotaxis protein (MCP) signaling domain"/>
    <property type="match status" value="1"/>
</dbReference>
<proteinExistence type="inferred from homology"/>
<dbReference type="Proteomes" id="UP000318431">
    <property type="component" value="Unassembled WGS sequence"/>
</dbReference>
<evidence type="ECO:0000259" key="7">
    <source>
        <dbReference type="PROSITE" id="PS50111"/>
    </source>
</evidence>
<dbReference type="PROSITE" id="PS50111">
    <property type="entry name" value="CHEMOTAXIS_TRANSDUC_2"/>
    <property type="match status" value="1"/>
</dbReference>
<keyword evidence="6" id="KW-1133">Transmembrane helix</keyword>
<keyword evidence="6" id="KW-0812">Transmembrane</keyword>
<evidence type="ECO:0000256" key="3">
    <source>
        <dbReference type="ARBA" id="ARBA00029447"/>
    </source>
</evidence>
<comment type="caution">
    <text evidence="8">The sequence shown here is derived from an EMBL/GenBank/DDBJ whole genome shotgun (WGS) entry which is preliminary data.</text>
</comment>
<evidence type="ECO:0000256" key="5">
    <source>
        <dbReference type="SAM" id="MobiDB-lite"/>
    </source>
</evidence>
<dbReference type="PANTHER" id="PTHR43531">
    <property type="entry name" value="PROTEIN ICFG"/>
    <property type="match status" value="1"/>
</dbReference>
<reference evidence="8 9" key="1">
    <citation type="journal article" date="2015" name="Stand. Genomic Sci.">
        <title>Genomic Encyclopedia of Bacterial and Archaeal Type Strains, Phase III: the genomes of soil and plant-associated and newly described type strains.</title>
        <authorList>
            <person name="Whitman W.B."/>
            <person name="Woyke T."/>
            <person name="Klenk H.P."/>
            <person name="Zhou Y."/>
            <person name="Lilburn T.G."/>
            <person name="Beck B.J."/>
            <person name="De Vos P."/>
            <person name="Vandamme P."/>
            <person name="Eisen J.A."/>
            <person name="Garrity G."/>
            <person name="Hugenholtz P."/>
            <person name="Kyrpides N.C."/>
        </authorList>
    </citation>
    <scope>NUCLEOTIDE SEQUENCE [LARGE SCALE GENOMIC DNA]</scope>
    <source>
        <strain evidence="8 9">CGMCC 1.10822</strain>
    </source>
</reference>
<feature type="compositionally biased region" description="Low complexity" evidence="5">
    <location>
        <begin position="544"/>
        <end position="566"/>
    </location>
</feature>
<organism evidence="8 9">
    <name type="scientific">Pseudoduganella lurida</name>
    <dbReference type="NCBI Taxonomy" id="1036180"/>
    <lineage>
        <taxon>Bacteria</taxon>
        <taxon>Pseudomonadati</taxon>
        <taxon>Pseudomonadota</taxon>
        <taxon>Betaproteobacteria</taxon>
        <taxon>Burkholderiales</taxon>
        <taxon>Oxalobacteraceae</taxon>
        <taxon>Telluria group</taxon>
        <taxon>Pseudoduganella</taxon>
    </lineage>
</organism>
<keyword evidence="4" id="KW-0807">Transducer</keyword>
<protein>
    <submittedName>
        <fullName evidence="8">Methyl-accepting chemotaxis protein</fullName>
    </submittedName>
</protein>
<dbReference type="CDD" id="cd11386">
    <property type="entry name" value="MCP_signal"/>
    <property type="match status" value="1"/>
</dbReference>
<dbReference type="AlphaFoldDB" id="A0A562RG56"/>
<dbReference type="InterPro" id="IPR051310">
    <property type="entry name" value="MCP_chemotaxis"/>
</dbReference>
<dbReference type="GO" id="GO:0004888">
    <property type="term" value="F:transmembrane signaling receptor activity"/>
    <property type="evidence" value="ECO:0007669"/>
    <property type="project" value="InterPro"/>
</dbReference>
<dbReference type="InterPro" id="IPR024478">
    <property type="entry name" value="HlyB_4HB_MCP"/>
</dbReference>
<keyword evidence="6" id="KW-0472">Membrane</keyword>
<evidence type="ECO:0000256" key="4">
    <source>
        <dbReference type="PROSITE-ProRule" id="PRU00284"/>
    </source>
</evidence>
<comment type="subcellular location">
    <subcellularLocation>
        <location evidence="1">Membrane</location>
    </subcellularLocation>
</comment>
<name>A0A562RG56_9BURK</name>
<feature type="transmembrane region" description="Helical" evidence="6">
    <location>
        <begin position="188"/>
        <end position="210"/>
    </location>
</feature>